<evidence type="ECO:0000256" key="1">
    <source>
        <dbReference type="SAM" id="Phobius"/>
    </source>
</evidence>
<name>A0AAP0L6G3_9MAGN</name>
<keyword evidence="1" id="KW-0812">Transmembrane</keyword>
<accession>A0AAP0L6G3</accession>
<gene>
    <name evidence="2" type="ORF">Scep_000482</name>
</gene>
<keyword evidence="1" id="KW-1133">Transmembrane helix</keyword>
<keyword evidence="1" id="KW-0472">Membrane</keyword>
<dbReference type="EMBL" id="JBBNAG010000001">
    <property type="protein sequence ID" value="KAK9165291.1"/>
    <property type="molecule type" value="Genomic_DNA"/>
</dbReference>
<keyword evidence="3" id="KW-1185">Reference proteome</keyword>
<proteinExistence type="predicted"/>
<dbReference type="Proteomes" id="UP001419268">
    <property type="component" value="Unassembled WGS sequence"/>
</dbReference>
<feature type="transmembrane region" description="Helical" evidence="1">
    <location>
        <begin position="12"/>
        <end position="32"/>
    </location>
</feature>
<evidence type="ECO:0000313" key="3">
    <source>
        <dbReference type="Proteomes" id="UP001419268"/>
    </source>
</evidence>
<organism evidence="2 3">
    <name type="scientific">Stephania cephalantha</name>
    <dbReference type="NCBI Taxonomy" id="152367"/>
    <lineage>
        <taxon>Eukaryota</taxon>
        <taxon>Viridiplantae</taxon>
        <taxon>Streptophyta</taxon>
        <taxon>Embryophyta</taxon>
        <taxon>Tracheophyta</taxon>
        <taxon>Spermatophyta</taxon>
        <taxon>Magnoliopsida</taxon>
        <taxon>Ranunculales</taxon>
        <taxon>Menispermaceae</taxon>
        <taxon>Menispermoideae</taxon>
        <taxon>Cissampelideae</taxon>
        <taxon>Stephania</taxon>
    </lineage>
</organism>
<comment type="caution">
    <text evidence="2">The sequence shown here is derived from an EMBL/GenBank/DDBJ whole genome shotgun (WGS) entry which is preliminary data.</text>
</comment>
<reference evidence="2 3" key="1">
    <citation type="submission" date="2024-01" db="EMBL/GenBank/DDBJ databases">
        <title>Genome assemblies of Stephania.</title>
        <authorList>
            <person name="Yang L."/>
        </authorList>
    </citation>
    <scope>NUCLEOTIDE SEQUENCE [LARGE SCALE GENOMIC DNA]</scope>
    <source>
        <strain evidence="2">JXDWG</strain>
        <tissue evidence="2">Leaf</tissue>
    </source>
</reference>
<evidence type="ECO:0000313" key="2">
    <source>
        <dbReference type="EMBL" id="KAK9165291.1"/>
    </source>
</evidence>
<feature type="transmembrane region" description="Helical" evidence="1">
    <location>
        <begin position="38"/>
        <end position="55"/>
    </location>
</feature>
<protein>
    <submittedName>
        <fullName evidence="2">Uncharacterized protein</fullName>
    </submittedName>
</protein>
<sequence>MQTTPTASAKDMMNSMAIFTSFTQISILSIIFSTKFSLFSALLFLVSASLLLHTFK</sequence>
<dbReference type="AlphaFoldDB" id="A0AAP0L6G3"/>